<dbReference type="PROSITE" id="PS50206">
    <property type="entry name" value="RHODANESE_3"/>
    <property type="match status" value="1"/>
</dbReference>
<dbReference type="InterPro" id="IPR005288">
    <property type="entry name" value="NadB"/>
</dbReference>
<dbReference type="RefSeq" id="WP_179587437.1">
    <property type="nucleotide sequence ID" value="NZ_JACBYR010000001.1"/>
</dbReference>
<dbReference type="Gene3D" id="1.20.58.100">
    <property type="entry name" value="Fumarate reductase/succinate dehydrogenase flavoprotein-like, C-terminal domain"/>
    <property type="match status" value="1"/>
</dbReference>
<dbReference type="Pfam" id="PF00890">
    <property type="entry name" value="FAD_binding_2"/>
    <property type="match status" value="1"/>
</dbReference>
<dbReference type="EMBL" id="JACBYR010000001">
    <property type="protein sequence ID" value="NYE83655.1"/>
    <property type="molecule type" value="Genomic_DNA"/>
</dbReference>
<proteinExistence type="predicted"/>
<dbReference type="PANTHER" id="PTHR42716:SF2">
    <property type="entry name" value="L-ASPARTATE OXIDASE, CHLOROPLASTIC"/>
    <property type="match status" value="1"/>
</dbReference>
<gene>
    <name evidence="7" type="ORF">FHW18_002926</name>
</gene>
<sequence>MASRSSEPLALNTDVLVIGGGPAGAWAAWTAAAAGRKVVLVDKGYFGTSGATAPSNTGRWCVPPGPGRGAAAARRAARAGGLADPAEGERVLGAAYDGLLWLAEQGYPFPRDESGQPYIANLRGPDFMRFMRREVKAAGVTVLDHHPALSLLADGQGIAGARGLARQQGRAWRITAGAVVLATGGCAYGERMLGATGLTGDGYLMAAEAGATLSGMEFCSQYGIAPAGTSLNKGLIYRWATFTDSDGRALDPTPSDRHAQVARALLDGPVYACLDLADDTVQGWLRRAQPNCFVPFDKQGIDPFTQRFAVTLRCEGTVRGVGGIRLANAHGATDIPGLFAAGDAASREALTGAISGGGGPNASWAIASGKGAGTGAALHAARLGSLTATRQVRDVAGLTPGTPAMSAGAAADVVAAVRQDMLPLDTNFFRHSATLGRMATRLEGAWQATRHDAGGDADLLRSREATALLASARWSVASARLRKESRGMHRLQNAAFSDPGQARRILLRGVDRIDVAYETEPEMALS</sequence>
<dbReference type="InterPro" id="IPR001763">
    <property type="entry name" value="Rhodanese-like_dom"/>
</dbReference>
<evidence type="ECO:0000256" key="4">
    <source>
        <dbReference type="ARBA" id="ARBA00023002"/>
    </source>
</evidence>
<evidence type="ECO:0000256" key="1">
    <source>
        <dbReference type="ARBA" id="ARBA00001974"/>
    </source>
</evidence>
<dbReference type="InterPro" id="IPR036188">
    <property type="entry name" value="FAD/NAD-bd_sf"/>
</dbReference>
<dbReference type="SUPFAM" id="SSF51905">
    <property type="entry name" value="FAD/NAD(P)-binding domain"/>
    <property type="match status" value="1"/>
</dbReference>
<reference evidence="7 8" key="1">
    <citation type="submission" date="2020-07" db="EMBL/GenBank/DDBJ databases">
        <title>Genomic Encyclopedia of Type Strains, Phase IV (KMG-V): Genome sequencing to study the core and pangenomes of soil and plant-associated prokaryotes.</title>
        <authorList>
            <person name="Whitman W."/>
        </authorList>
    </citation>
    <scope>NUCLEOTIDE SEQUENCE [LARGE SCALE GENOMIC DNA]</scope>
    <source>
        <strain evidence="7 8">SAS40</strain>
    </source>
</reference>
<dbReference type="Proteomes" id="UP000542125">
    <property type="component" value="Unassembled WGS sequence"/>
</dbReference>
<evidence type="ECO:0000256" key="2">
    <source>
        <dbReference type="ARBA" id="ARBA00022630"/>
    </source>
</evidence>
<keyword evidence="8" id="KW-1185">Reference proteome</keyword>
<protein>
    <submittedName>
        <fullName evidence="7">Succinate dehydrogenase/fumarate reductase flavoprotein subunit</fullName>
    </submittedName>
</protein>
<dbReference type="AlphaFoldDB" id="A0A7Y9LNT9"/>
<feature type="domain" description="Rhodanese" evidence="6">
    <location>
        <begin position="15"/>
        <end position="57"/>
    </location>
</feature>
<organism evidence="7 8">
    <name type="scientific">Pigmentiphaga litoralis</name>
    <dbReference type="NCBI Taxonomy" id="516702"/>
    <lineage>
        <taxon>Bacteria</taxon>
        <taxon>Pseudomonadati</taxon>
        <taxon>Pseudomonadota</taxon>
        <taxon>Betaproteobacteria</taxon>
        <taxon>Burkholderiales</taxon>
        <taxon>Alcaligenaceae</taxon>
        <taxon>Pigmentiphaga</taxon>
    </lineage>
</organism>
<dbReference type="PRINTS" id="PR00368">
    <property type="entry name" value="FADPNR"/>
</dbReference>
<dbReference type="InterPro" id="IPR003953">
    <property type="entry name" value="FAD-dep_OxRdtase_2_FAD-bd"/>
</dbReference>
<comment type="cofactor">
    <cofactor evidence="1">
        <name>FAD</name>
        <dbReference type="ChEBI" id="CHEBI:57692"/>
    </cofactor>
</comment>
<dbReference type="GO" id="GO:0009435">
    <property type="term" value="P:NAD+ biosynthetic process"/>
    <property type="evidence" value="ECO:0007669"/>
    <property type="project" value="InterPro"/>
</dbReference>
<dbReference type="InterPro" id="IPR037099">
    <property type="entry name" value="Fum_R/Succ_DH_flav-like_C_sf"/>
</dbReference>
<dbReference type="GO" id="GO:0008734">
    <property type="term" value="F:L-aspartate oxidase activity"/>
    <property type="evidence" value="ECO:0007669"/>
    <property type="project" value="UniProtKB-EC"/>
</dbReference>
<dbReference type="SUPFAM" id="SSF46977">
    <property type="entry name" value="Succinate dehydrogenase/fumarate reductase flavoprotein C-terminal domain"/>
    <property type="match status" value="1"/>
</dbReference>
<evidence type="ECO:0000313" key="8">
    <source>
        <dbReference type="Proteomes" id="UP000542125"/>
    </source>
</evidence>
<evidence type="ECO:0000256" key="3">
    <source>
        <dbReference type="ARBA" id="ARBA00022827"/>
    </source>
</evidence>
<comment type="caution">
    <text evidence="7">The sequence shown here is derived from an EMBL/GenBank/DDBJ whole genome shotgun (WGS) entry which is preliminary data.</text>
</comment>
<dbReference type="PRINTS" id="PR00469">
    <property type="entry name" value="PNDRDTASEII"/>
</dbReference>
<dbReference type="Gene3D" id="3.50.50.60">
    <property type="entry name" value="FAD/NAD(P)-binding domain"/>
    <property type="match status" value="1"/>
</dbReference>
<name>A0A7Y9LNT9_9BURK</name>
<keyword evidence="2" id="KW-0285">Flavoprotein</keyword>
<accession>A0A7Y9LNT9</accession>
<comment type="catalytic activity">
    <reaction evidence="5">
        <text>L-aspartate + O2 = iminosuccinate + H2O2</text>
        <dbReference type="Rhea" id="RHEA:25876"/>
        <dbReference type="ChEBI" id="CHEBI:15379"/>
        <dbReference type="ChEBI" id="CHEBI:16240"/>
        <dbReference type="ChEBI" id="CHEBI:29991"/>
        <dbReference type="ChEBI" id="CHEBI:77875"/>
        <dbReference type="EC" id="1.4.3.16"/>
    </reaction>
    <physiologicalReaction direction="left-to-right" evidence="5">
        <dbReference type="Rhea" id="RHEA:25877"/>
    </physiologicalReaction>
</comment>
<keyword evidence="4" id="KW-0560">Oxidoreductase</keyword>
<dbReference type="PANTHER" id="PTHR42716">
    <property type="entry name" value="L-ASPARTATE OXIDASE"/>
    <property type="match status" value="1"/>
</dbReference>
<keyword evidence="3" id="KW-0274">FAD</keyword>
<evidence type="ECO:0000313" key="7">
    <source>
        <dbReference type="EMBL" id="NYE83655.1"/>
    </source>
</evidence>
<evidence type="ECO:0000259" key="6">
    <source>
        <dbReference type="PROSITE" id="PS50206"/>
    </source>
</evidence>
<evidence type="ECO:0000256" key="5">
    <source>
        <dbReference type="ARBA" id="ARBA00048305"/>
    </source>
</evidence>